<sequence>MGGFRLGAPLAQAVIADAAAAAEVGQCGKASRTAAAGAEAEAQEAAEATAAPEGQQRCRKRRPEDQDDGTLQAAAADGPTAPDGNHQEWWRPDPLLHFLHCPELVISMSDFFFAGKRPTSASSKRRKLDPAPATAALPPAAAAVCAQNGAAAAAAETAADAHAQSPAGRLPCAAALAAGGVSQHGASSMAAAAATASPSPSREQATSTAGGEVKGAALCGAARSVLGTAAGAGHEPPFIALEVAQRRRSGGQSLGAPRPLGQRDRGEAKGAGRSIMAPAQQGARAPLQERNHEDAAQAHAPAAGLPCPRGAPCSIQAARPAHGPATLRIPGSFRGPSQAEGVATSPAGSPEPTLGPKPAEAAEAMAAPQGQQRWSPHAMGQPADQLQGMLGTYTQRNSPVPASGSGGAGEPGVALESNPASSRQLLAEQGGLQGGEDHDVLMEDAHGLPLSYHDADGGGSAGSRQQAGSGAALGGGWDDDVRPGGTSQPASPARLEHEGQQVQGTEGGTEKGQDAQEEEGQQVQPAEEEPQVQGQQEEVETGRHQEEQIQQEAQQGAEEEAAAAAVPMLPVDAVPAAAAGTMAPLCCAQRRRAAAAPSAGPMRRSGRAARAASGGACSSGTAPRRGVNRQRVQPEELEEEEESEGGAGAVREAGSSESQRDGEGATDDADFDLGDLVHSGAQEEAQGLMGQSALLAAMAYLQHEDNAAAIMAAAVAQLPLHLSITDPKINLMRVRKDSDDVLHEMGLQTGAASRFLLAAAFDSRDVVVKEYGMKPAELLVLIPCGMWLVFYTSPNKGIRARGHGYLWLNEEATRRTHAQVPVYVAHPSSKRLWAVRVMTTRSSAEEVHAKLL</sequence>
<dbReference type="InParanoid" id="E1ZCU3"/>
<dbReference type="KEGG" id="cvr:CHLNCDRAFT_144699"/>
<keyword evidence="3" id="KW-1185">Reference proteome</keyword>
<feature type="compositionally biased region" description="Basic and acidic residues" evidence="1">
    <location>
        <begin position="287"/>
        <end position="296"/>
    </location>
</feature>
<name>E1ZCU3_CHLVA</name>
<feature type="compositionally biased region" description="Low complexity" evidence="1">
    <location>
        <begin position="73"/>
        <end position="84"/>
    </location>
</feature>
<feature type="compositionally biased region" description="Basic and acidic residues" evidence="1">
    <location>
        <begin position="261"/>
        <end position="270"/>
    </location>
</feature>
<feature type="region of interest" description="Disordered" evidence="1">
    <location>
        <begin position="594"/>
        <end position="673"/>
    </location>
</feature>
<accession>E1ZCU3</accession>
<evidence type="ECO:0000256" key="1">
    <source>
        <dbReference type="SAM" id="MobiDB-lite"/>
    </source>
</evidence>
<dbReference type="AlphaFoldDB" id="E1ZCU3"/>
<dbReference type="Proteomes" id="UP000008141">
    <property type="component" value="Unassembled WGS sequence"/>
</dbReference>
<evidence type="ECO:0000313" key="3">
    <source>
        <dbReference type="Proteomes" id="UP000008141"/>
    </source>
</evidence>
<feature type="region of interest" description="Disordered" evidence="1">
    <location>
        <begin position="249"/>
        <end position="303"/>
    </location>
</feature>
<organism evidence="3">
    <name type="scientific">Chlorella variabilis</name>
    <name type="common">Green alga</name>
    <dbReference type="NCBI Taxonomy" id="554065"/>
    <lineage>
        <taxon>Eukaryota</taxon>
        <taxon>Viridiplantae</taxon>
        <taxon>Chlorophyta</taxon>
        <taxon>core chlorophytes</taxon>
        <taxon>Trebouxiophyceae</taxon>
        <taxon>Chlorellales</taxon>
        <taxon>Chlorellaceae</taxon>
        <taxon>Chlorella clade</taxon>
        <taxon>Chlorella</taxon>
    </lineage>
</organism>
<feature type="region of interest" description="Disordered" evidence="1">
    <location>
        <begin position="29"/>
        <end position="88"/>
    </location>
</feature>
<feature type="compositionally biased region" description="Acidic residues" evidence="1">
    <location>
        <begin position="635"/>
        <end position="644"/>
    </location>
</feature>
<dbReference type="GeneID" id="17355778"/>
<dbReference type="EMBL" id="GL433842">
    <property type="protein sequence ID" value="EFN56105.1"/>
    <property type="molecule type" value="Genomic_DNA"/>
</dbReference>
<reference evidence="2 3" key="1">
    <citation type="journal article" date="2010" name="Plant Cell">
        <title>The Chlorella variabilis NC64A genome reveals adaptation to photosymbiosis, coevolution with viruses, and cryptic sex.</title>
        <authorList>
            <person name="Blanc G."/>
            <person name="Duncan G."/>
            <person name="Agarkova I."/>
            <person name="Borodovsky M."/>
            <person name="Gurnon J."/>
            <person name="Kuo A."/>
            <person name="Lindquist E."/>
            <person name="Lucas S."/>
            <person name="Pangilinan J."/>
            <person name="Polle J."/>
            <person name="Salamov A."/>
            <person name="Terry A."/>
            <person name="Yamada T."/>
            <person name="Dunigan D.D."/>
            <person name="Grigoriev I.V."/>
            <person name="Claverie J.M."/>
            <person name="Van Etten J.L."/>
        </authorList>
    </citation>
    <scope>NUCLEOTIDE SEQUENCE [LARGE SCALE GENOMIC DNA]</scope>
    <source>
        <strain evidence="2 3">NC64A</strain>
    </source>
</reference>
<gene>
    <name evidence="2" type="ORF">CHLNCDRAFT_144699</name>
</gene>
<dbReference type="RefSeq" id="XP_005848207.1">
    <property type="nucleotide sequence ID" value="XM_005848145.1"/>
</dbReference>
<feature type="compositionally biased region" description="Acidic residues" evidence="1">
    <location>
        <begin position="515"/>
        <end position="530"/>
    </location>
</feature>
<feature type="compositionally biased region" description="Basic and acidic residues" evidence="1">
    <location>
        <begin position="435"/>
        <end position="446"/>
    </location>
</feature>
<evidence type="ECO:0000313" key="2">
    <source>
        <dbReference type="EMBL" id="EFN56105.1"/>
    </source>
</evidence>
<feature type="compositionally biased region" description="Acidic residues" evidence="1">
    <location>
        <begin position="664"/>
        <end position="673"/>
    </location>
</feature>
<protein>
    <submittedName>
        <fullName evidence="2">Uncharacterized protein</fullName>
    </submittedName>
</protein>
<feature type="compositionally biased region" description="Low complexity" evidence="1">
    <location>
        <begin position="594"/>
        <end position="622"/>
    </location>
</feature>
<feature type="compositionally biased region" description="Low complexity" evidence="1">
    <location>
        <begin position="33"/>
        <end position="55"/>
    </location>
</feature>
<feature type="region of interest" description="Disordered" evidence="1">
    <location>
        <begin position="316"/>
        <end position="563"/>
    </location>
</feature>
<feature type="compositionally biased region" description="Low complexity" evidence="1">
    <location>
        <begin position="548"/>
        <end position="563"/>
    </location>
</feature>
<proteinExistence type="predicted"/>